<evidence type="ECO:0000313" key="2">
    <source>
        <dbReference type="EMBL" id="KAF4414805.1"/>
    </source>
</evidence>
<dbReference type="AlphaFoldDB" id="A0A8H4NHF1"/>
<dbReference type="SUPFAM" id="SSF55331">
    <property type="entry name" value="Tautomerase/MIF"/>
    <property type="match status" value="1"/>
</dbReference>
<protein>
    <submittedName>
        <fullName evidence="2">Tautomerase</fullName>
    </submittedName>
</protein>
<organism evidence="2 3">
    <name type="scientific">Fusarium acutatum</name>
    <dbReference type="NCBI Taxonomy" id="78861"/>
    <lineage>
        <taxon>Eukaryota</taxon>
        <taxon>Fungi</taxon>
        <taxon>Dikarya</taxon>
        <taxon>Ascomycota</taxon>
        <taxon>Pezizomycotina</taxon>
        <taxon>Sordariomycetes</taxon>
        <taxon>Hypocreomycetidae</taxon>
        <taxon>Hypocreales</taxon>
        <taxon>Nectriaceae</taxon>
        <taxon>Fusarium</taxon>
        <taxon>Fusarium fujikuroi species complex</taxon>
    </lineage>
</organism>
<reference evidence="2 3" key="1">
    <citation type="submission" date="2020-01" db="EMBL/GenBank/DDBJ databases">
        <title>Identification and distribution of gene clusters putatively required for synthesis of sphingolipid metabolism inhibitors in phylogenetically diverse species of the filamentous fungus Fusarium.</title>
        <authorList>
            <person name="Kim H.-S."/>
            <person name="Busman M."/>
            <person name="Brown D.W."/>
            <person name="Divon H."/>
            <person name="Uhlig S."/>
            <person name="Proctor R.H."/>
        </authorList>
    </citation>
    <scope>NUCLEOTIDE SEQUENCE [LARGE SCALE GENOMIC DNA]</scope>
    <source>
        <strain evidence="2 3">NRRL 13308</strain>
    </source>
</reference>
<evidence type="ECO:0000313" key="3">
    <source>
        <dbReference type="Proteomes" id="UP000536711"/>
    </source>
</evidence>
<gene>
    <name evidence="2" type="ORF">FACUT_13951</name>
</gene>
<proteinExistence type="predicted"/>
<dbReference type="Pfam" id="PF14832">
    <property type="entry name" value="Tautomerase_3"/>
    <property type="match status" value="1"/>
</dbReference>
<keyword evidence="3" id="KW-1185">Reference proteome</keyword>
<evidence type="ECO:0000259" key="1">
    <source>
        <dbReference type="Pfam" id="PF14832"/>
    </source>
</evidence>
<feature type="domain" description="Tautomerase cis-CaaD-like" evidence="1">
    <location>
        <begin position="1"/>
        <end position="138"/>
    </location>
</feature>
<dbReference type="EMBL" id="JAADJF010000702">
    <property type="protein sequence ID" value="KAF4414805.1"/>
    <property type="molecule type" value="Genomic_DNA"/>
</dbReference>
<dbReference type="Gene3D" id="3.30.429.10">
    <property type="entry name" value="Macrophage Migration Inhibitory Factor"/>
    <property type="match status" value="1"/>
</dbReference>
<dbReference type="InterPro" id="IPR028116">
    <property type="entry name" value="Cis-CaaD-like"/>
</dbReference>
<comment type="caution">
    <text evidence="2">The sequence shown here is derived from an EMBL/GenBank/DDBJ whole genome shotgun (WGS) entry which is preliminary data.</text>
</comment>
<dbReference type="InterPro" id="IPR014347">
    <property type="entry name" value="Tautomerase/MIF_sf"/>
</dbReference>
<dbReference type="OrthoDB" id="2129288at2759"/>
<name>A0A8H4NHF1_9HYPO</name>
<dbReference type="Proteomes" id="UP000536711">
    <property type="component" value="Unassembled WGS sequence"/>
</dbReference>
<sequence>MPLWVFGHSAGAFTAEEKKDLAEAITQLYVNFGLPAFYVNVQFIALGTDDMWYGGRPHPKFTMITIYHVARNVQDLNAEERSEFLAAVDGVLTPRMTKTGMGWEYFISESRREFWKIDGIAPPPTGSPLEKLWFDHNRPVLTEPKQTPEE</sequence>
<accession>A0A8H4NHF1</accession>